<evidence type="ECO:0000256" key="1">
    <source>
        <dbReference type="SAM" id="MobiDB-lite"/>
    </source>
</evidence>
<dbReference type="EMBL" id="BAAARI010000007">
    <property type="protein sequence ID" value="GAA2573697.1"/>
    <property type="molecule type" value="Genomic_DNA"/>
</dbReference>
<name>A0ABN3P862_9MICO</name>
<feature type="region of interest" description="Disordered" evidence="1">
    <location>
        <begin position="1"/>
        <end position="35"/>
    </location>
</feature>
<accession>A0ABN3P862</accession>
<dbReference type="Proteomes" id="UP001500274">
    <property type="component" value="Unassembled WGS sequence"/>
</dbReference>
<comment type="caution">
    <text evidence="2">The sequence shown here is derived from an EMBL/GenBank/DDBJ whole genome shotgun (WGS) entry which is preliminary data.</text>
</comment>
<feature type="compositionally biased region" description="Acidic residues" evidence="1">
    <location>
        <begin position="8"/>
        <end position="35"/>
    </location>
</feature>
<evidence type="ECO:0008006" key="4">
    <source>
        <dbReference type="Google" id="ProtNLM"/>
    </source>
</evidence>
<protein>
    <recommendedName>
        <fullName evidence="4">Secreted protein</fullName>
    </recommendedName>
</protein>
<evidence type="ECO:0000313" key="2">
    <source>
        <dbReference type="EMBL" id="GAA2573697.1"/>
    </source>
</evidence>
<keyword evidence="3" id="KW-1185">Reference proteome</keyword>
<sequence length="147" mass="15263">MLVASVDVDVEPETLDCVAEDEEPEESDDVEESDPVELLPEVVAASELVDVSEPVVEPVVAPVSAVWDGVTLVVSSATASSANDAMAKTDPRMLAIATVAEAILVRRRPLCVAVISASLPHPHRGKGSVADALRAPTAATARSLCLL</sequence>
<proteinExistence type="predicted"/>
<gene>
    <name evidence="2" type="ORF">GCM10009862_10760</name>
</gene>
<reference evidence="2 3" key="1">
    <citation type="journal article" date="2019" name="Int. J. Syst. Evol. Microbiol.">
        <title>The Global Catalogue of Microorganisms (GCM) 10K type strain sequencing project: providing services to taxonomists for standard genome sequencing and annotation.</title>
        <authorList>
            <consortium name="The Broad Institute Genomics Platform"/>
            <consortium name="The Broad Institute Genome Sequencing Center for Infectious Disease"/>
            <person name="Wu L."/>
            <person name="Ma J."/>
        </authorList>
    </citation>
    <scope>NUCLEOTIDE SEQUENCE [LARGE SCALE GENOMIC DNA]</scope>
    <source>
        <strain evidence="2 3">JCM 16365</strain>
    </source>
</reference>
<evidence type="ECO:0000313" key="3">
    <source>
        <dbReference type="Proteomes" id="UP001500274"/>
    </source>
</evidence>
<organism evidence="2 3">
    <name type="scientific">Microbacterium binotii</name>
    <dbReference type="NCBI Taxonomy" id="462710"/>
    <lineage>
        <taxon>Bacteria</taxon>
        <taxon>Bacillati</taxon>
        <taxon>Actinomycetota</taxon>
        <taxon>Actinomycetes</taxon>
        <taxon>Micrococcales</taxon>
        <taxon>Microbacteriaceae</taxon>
        <taxon>Microbacterium</taxon>
    </lineage>
</organism>